<organism evidence="1 2">
    <name type="scientific">Maridesulfovibrio hydrothermalis AM13 = DSM 14728</name>
    <dbReference type="NCBI Taxonomy" id="1121451"/>
    <lineage>
        <taxon>Bacteria</taxon>
        <taxon>Pseudomonadati</taxon>
        <taxon>Thermodesulfobacteriota</taxon>
        <taxon>Desulfovibrionia</taxon>
        <taxon>Desulfovibrionales</taxon>
        <taxon>Desulfovibrionaceae</taxon>
        <taxon>Maridesulfovibrio</taxon>
    </lineage>
</organism>
<protein>
    <submittedName>
        <fullName evidence="1">Uncharacterized protein</fullName>
    </submittedName>
</protein>
<gene>
    <name evidence="1" type="ORF">DESAM_20022</name>
</gene>
<dbReference type="EMBL" id="FO203522">
    <property type="protein sequence ID" value="CCO22313.1"/>
    <property type="molecule type" value="Genomic_DNA"/>
</dbReference>
<dbReference type="AlphaFoldDB" id="L0R6H7"/>
<name>L0R6H7_9BACT</name>
<reference evidence="1 2" key="1">
    <citation type="submission" date="2012-10" db="EMBL/GenBank/DDBJ databases">
        <authorList>
            <person name="Genoscope - CEA"/>
        </authorList>
    </citation>
    <scope>NUCLEOTIDE SEQUENCE [LARGE SCALE GENOMIC DNA]</scope>
    <source>
        <strain evidence="2">AM13 / DSM 14728</strain>
    </source>
</reference>
<accession>L0R6H7</accession>
<sequence>MPATGHSAVLGTAGNGKTTLALYRAAYLSKPSMPYAGKVVTFIEENGELRFSIEGRVLSKSYRM</sequence>
<proteinExistence type="predicted"/>
<dbReference type="STRING" id="1121451.DESAM_20022"/>
<dbReference type="Proteomes" id="UP000010808">
    <property type="component" value="Chromosome"/>
</dbReference>
<keyword evidence="2" id="KW-1185">Reference proteome</keyword>
<dbReference type="PATRIC" id="fig|1121451.3.peg.300"/>
<dbReference type="HOGENOM" id="CLU_2860389_0_0_7"/>
<dbReference type="KEGG" id="dhy:DESAM_20022"/>
<evidence type="ECO:0000313" key="2">
    <source>
        <dbReference type="Proteomes" id="UP000010808"/>
    </source>
</evidence>
<evidence type="ECO:0000313" key="1">
    <source>
        <dbReference type="EMBL" id="CCO22313.1"/>
    </source>
</evidence>